<reference evidence="3" key="2">
    <citation type="journal article" date="2020" name="Nat. Commun.">
        <title>Large-scale genome sequencing of mycorrhizal fungi provides insights into the early evolution of symbiotic traits.</title>
        <authorList>
            <person name="Miyauchi S."/>
            <person name="Kiss E."/>
            <person name="Kuo A."/>
            <person name="Drula E."/>
            <person name="Kohler A."/>
            <person name="Sanchez-Garcia M."/>
            <person name="Morin E."/>
            <person name="Andreopoulos B."/>
            <person name="Barry K.W."/>
            <person name="Bonito G."/>
            <person name="Buee M."/>
            <person name="Carver A."/>
            <person name="Chen C."/>
            <person name="Cichocki N."/>
            <person name="Clum A."/>
            <person name="Culley D."/>
            <person name="Crous P.W."/>
            <person name="Fauchery L."/>
            <person name="Girlanda M."/>
            <person name="Hayes R.D."/>
            <person name="Keri Z."/>
            <person name="LaButti K."/>
            <person name="Lipzen A."/>
            <person name="Lombard V."/>
            <person name="Magnuson J."/>
            <person name="Maillard F."/>
            <person name="Murat C."/>
            <person name="Nolan M."/>
            <person name="Ohm R.A."/>
            <person name="Pangilinan J."/>
            <person name="Pereira M.F."/>
            <person name="Perotto S."/>
            <person name="Peter M."/>
            <person name="Pfister S."/>
            <person name="Riley R."/>
            <person name="Sitrit Y."/>
            <person name="Stielow J.B."/>
            <person name="Szollosi G."/>
            <person name="Zifcakova L."/>
            <person name="Stursova M."/>
            <person name="Spatafora J.W."/>
            <person name="Tedersoo L."/>
            <person name="Vaario L.M."/>
            <person name="Yamada A."/>
            <person name="Yan M."/>
            <person name="Wang P."/>
            <person name="Xu J."/>
            <person name="Bruns T."/>
            <person name="Baldrian P."/>
            <person name="Vilgalys R."/>
            <person name="Dunand C."/>
            <person name="Henrissat B."/>
            <person name="Grigoriev I.V."/>
            <person name="Hibbett D."/>
            <person name="Nagy L.G."/>
            <person name="Martin F.M."/>
        </authorList>
    </citation>
    <scope>NUCLEOTIDE SEQUENCE</scope>
    <source>
        <strain evidence="3">Prilba</strain>
    </source>
</reference>
<proteinExistence type="inferred from homology"/>
<comment type="caution">
    <text evidence="3">The sequence shown here is derived from an EMBL/GenBank/DDBJ whole genome shotgun (WGS) entry which is preliminary data.</text>
</comment>
<dbReference type="GO" id="GO:0006281">
    <property type="term" value="P:DNA repair"/>
    <property type="evidence" value="ECO:0007669"/>
    <property type="project" value="UniProtKB-KW"/>
</dbReference>
<evidence type="ECO:0000259" key="2">
    <source>
        <dbReference type="Pfam" id="PF05970"/>
    </source>
</evidence>
<feature type="domain" description="DNA helicase Pif1-like DEAD-box helicase" evidence="2">
    <location>
        <begin position="26"/>
        <end position="94"/>
    </location>
</feature>
<dbReference type="GO" id="GO:0000723">
    <property type="term" value="P:telomere maintenance"/>
    <property type="evidence" value="ECO:0007669"/>
    <property type="project" value="InterPro"/>
</dbReference>
<sequence length="113" mass="12458">MPPQQRKVLPSSADTVANRRRFVVQSSVRHFSFRAELIRSIALIAWDDLPAANVAWLDCVDNICRSLLKKDVPFRGITFLGIGDFRQVAPVVKGIGCAPAQLASEKLSRVAIV</sequence>
<keyword evidence="1" id="KW-0067">ATP-binding</keyword>
<keyword evidence="1" id="KW-0547">Nucleotide-binding</keyword>
<dbReference type="GO" id="GO:0043139">
    <property type="term" value="F:5'-3' DNA helicase activity"/>
    <property type="evidence" value="ECO:0007669"/>
    <property type="project" value="UniProtKB-EC"/>
</dbReference>
<evidence type="ECO:0000313" key="4">
    <source>
        <dbReference type="Proteomes" id="UP000759537"/>
    </source>
</evidence>
<keyword evidence="1" id="KW-0378">Hydrolase</keyword>
<dbReference type="OrthoDB" id="3366231at2759"/>
<dbReference type="Proteomes" id="UP000759537">
    <property type="component" value="Unassembled WGS sequence"/>
</dbReference>
<comment type="catalytic activity">
    <reaction evidence="1">
        <text>ATP + H2O = ADP + phosphate + H(+)</text>
        <dbReference type="Rhea" id="RHEA:13065"/>
        <dbReference type="ChEBI" id="CHEBI:15377"/>
        <dbReference type="ChEBI" id="CHEBI:15378"/>
        <dbReference type="ChEBI" id="CHEBI:30616"/>
        <dbReference type="ChEBI" id="CHEBI:43474"/>
        <dbReference type="ChEBI" id="CHEBI:456216"/>
        <dbReference type="EC" id="5.6.2.3"/>
    </reaction>
</comment>
<keyword evidence="1" id="KW-0227">DNA damage</keyword>
<keyword evidence="1" id="KW-0233">DNA recombination</keyword>
<dbReference type="AlphaFoldDB" id="A0A9P5JWZ6"/>
<evidence type="ECO:0000313" key="3">
    <source>
        <dbReference type="EMBL" id="KAF8469301.1"/>
    </source>
</evidence>
<comment type="cofactor">
    <cofactor evidence="1">
        <name>Mg(2+)</name>
        <dbReference type="ChEBI" id="CHEBI:18420"/>
    </cofactor>
</comment>
<organism evidence="3 4">
    <name type="scientific">Russula ochroleuca</name>
    <dbReference type="NCBI Taxonomy" id="152965"/>
    <lineage>
        <taxon>Eukaryota</taxon>
        <taxon>Fungi</taxon>
        <taxon>Dikarya</taxon>
        <taxon>Basidiomycota</taxon>
        <taxon>Agaricomycotina</taxon>
        <taxon>Agaricomycetes</taxon>
        <taxon>Russulales</taxon>
        <taxon>Russulaceae</taxon>
        <taxon>Russula</taxon>
    </lineage>
</organism>
<keyword evidence="4" id="KW-1185">Reference proteome</keyword>
<protein>
    <recommendedName>
        <fullName evidence="1">ATP-dependent DNA helicase</fullName>
        <ecNumber evidence="1">5.6.2.3</ecNumber>
    </recommendedName>
</protein>
<dbReference type="EMBL" id="WHVB01000029">
    <property type="protein sequence ID" value="KAF8469301.1"/>
    <property type="molecule type" value="Genomic_DNA"/>
</dbReference>
<name>A0A9P5JWZ6_9AGAM</name>
<keyword evidence="1" id="KW-0347">Helicase</keyword>
<evidence type="ECO:0000256" key="1">
    <source>
        <dbReference type="RuleBase" id="RU363044"/>
    </source>
</evidence>
<dbReference type="EC" id="5.6.2.3" evidence="1"/>
<comment type="similarity">
    <text evidence="1">Belongs to the helicase family.</text>
</comment>
<dbReference type="GO" id="GO:0016787">
    <property type="term" value="F:hydrolase activity"/>
    <property type="evidence" value="ECO:0007669"/>
    <property type="project" value="UniProtKB-KW"/>
</dbReference>
<keyword evidence="1" id="KW-0234">DNA repair</keyword>
<dbReference type="Pfam" id="PF05970">
    <property type="entry name" value="PIF1"/>
    <property type="match status" value="1"/>
</dbReference>
<dbReference type="GO" id="GO:0006310">
    <property type="term" value="P:DNA recombination"/>
    <property type="evidence" value="ECO:0007669"/>
    <property type="project" value="UniProtKB-KW"/>
</dbReference>
<gene>
    <name evidence="3" type="ORF">DFH94DRAFT_230907</name>
</gene>
<dbReference type="GO" id="GO:0005524">
    <property type="term" value="F:ATP binding"/>
    <property type="evidence" value="ECO:0007669"/>
    <property type="project" value="UniProtKB-KW"/>
</dbReference>
<accession>A0A9P5JWZ6</accession>
<dbReference type="InterPro" id="IPR010285">
    <property type="entry name" value="DNA_helicase_pif1-like_DEAD"/>
</dbReference>
<reference evidence="3" key="1">
    <citation type="submission" date="2019-10" db="EMBL/GenBank/DDBJ databases">
        <authorList>
            <consortium name="DOE Joint Genome Institute"/>
            <person name="Kuo A."/>
            <person name="Miyauchi S."/>
            <person name="Kiss E."/>
            <person name="Drula E."/>
            <person name="Kohler A."/>
            <person name="Sanchez-Garcia M."/>
            <person name="Andreopoulos B."/>
            <person name="Barry K.W."/>
            <person name="Bonito G."/>
            <person name="Buee M."/>
            <person name="Carver A."/>
            <person name="Chen C."/>
            <person name="Cichocki N."/>
            <person name="Clum A."/>
            <person name="Culley D."/>
            <person name="Crous P.W."/>
            <person name="Fauchery L."/>
            <person name="Girlanda M."/>
            <person name="Hayes R."/>
            <person name="Keri Z."/>
            <person name="LaButti K."/>
            <person name="Lipzen A."/>
            <person name="Lombard V."/>
            <person name="Magnuson J."/>
            <person name="Maillard F."/>
            <person name="Morin E."/>
            <person name="Murat C."/>
            <person name="Nolan M."/>
            <person name="Ohm R."/>
            <person name="Pangilinan J."/>
            <person name="Pereira M."/>
            <person name="Perotto S."/>
            <person name="Peter M."/>
            <person name="Riley R."/>
            <person name="Sitrit Y."/>
            <person name="Stielow B."/>
            <person name="Szollosi G."/>
            <person name="Zifcakova L."/>
            <person name="Stursova M."/>
            <person name="Spatafora J.W."/>
            <person name="Tedersoo L."/>
            <person name="Vaario L.-M."/>
            <person name="Yamada A."/>
            <person name="Yan M."/>
            <person name="Wang P."/>
            <person name="Xu J."/>
            <person name="Bruns T."/>
            <person name="Baldrian P."/>
            <person name="Vilgalys R."/>
            <person name="Henrissat B."/>
            <person name="Grigoriev I.V."/>
            <person name="Hibbett D."/>
            <person name="Nagy L.G."/>
            <person name="Martin F.M."/>
        </authorList>
    </citation>
    <scope>NUCLEOTIDE SEQUENCE</scope>
    <source>
        <strain evidence="3">Prilba</strain>
    </source>
</reference>